<feature type="domain" description="Cytochrome b/b6 N-terminal region profile" evidence="18">
    <location>
        <begin position="15"/>
        <end position="227"/>
    </location>
</feature>
<protein>
    <recommendedName>
        <fullName evidence="4 16">Cytochrome b</fullName>
    </recommendedName>
</protein>
<comment type="subunit">
    <text evidence="3 16">The main subunits of complex b-c1 are: cytochrome b, cytochrome c1 and the Rieske protein.</text>
</comment>
<feature type="binding site" description="axial binding residue" evidence="15">
    <location>
        <position position="99"/>
    </location>
    <ligand>
        <name>heme b</name>
        <dbReference type="ChEBI" id="CHEBI:60344"/>
        <label>b562</label>
    </ligand>
    <ligandPart>
        <name>Fe</name>
        <dbReference type="ChEBI" id="CHEBI:18248"/>
    </ligandPart>
</feature>
<sequence>MSFPWANHYQPKNPFMQWLDSRLPLPRLVYNSVGAGYPVPRNINYLWNFGVLSGLALLIQIVTGIVLAMHYGANTLVAFDSVEHIMRDVNYGWLMRYAHANGASFFFIVVYIHIFRGLYYGSYKAPRELVWMLGVVILLLMMATGFMGYVLPWGQMSFWGATVITNLFSAIPLVGESIVTLLLGGFAVDNATLNRFFSLHYLLPFVIAGVVILKIWSLHIPGSNNPTGIDVKGPADTLPFHPYFTSKDLFGAGVYLIAFSVFVFFLPNFLGHPDNYIPANPISTPAHIVPEWYFWPFYAILRAFTIDFILPAKLWGVLAMFAAILLLFFLPWLDGSNVKSNRYKPVSKQLFWVLMLDLAILGWVGGAPAEEPYVRISQIASMYYFAHFLIILPIVSRIERPLPLPNSIAEAVLSKKNETPAATAAQPAE</sequence>
<keyword evidence="11 17" id="KW-1133">Transmembrane helix</keyword>
<gene>
    <name evidence="20" type="ORF">GGQ98_002340</name>
</gene>
<comment type="similarity">
    <text evidence="16">Belongs to the cytochrome b family.</text>
</comment>
<dbReference type="InterPro" id="IPR005798">
    <property type="entry name" value="Cyt_b/b6_C"/>
</dbReference>
<evidence type="ECO:0000256" key="11">
    <source>
        <dbReference type="ARBA" id="ARBA00022989"/>
    </source>
</evidence>
<comment type="function">
    <text evidence="1 16">Component of the ubiquinol-cytochrome c reductase complex (complex III or cytochrome b-c1 complex), which is a respiratory chain that generates an electrochemical potential coupled to ATP synthesis.</text>
</comment>
<evidence type="ECO:0000256" key="10">
    <source>
        <dbReference type="ARBA" id="ARBA00022982"/>
    </source>
</evidence>
<feature type="binding site" description="axial binding residue" evidence="15">
    <location>
        <position position="200"/>
    </location>
    <ligand>
        <name>heme b</name>
        <dbReference type="ChEBI" id="CHEBI:60344"/>
        <label>b562</label>
    </ligand>
    <ligandPart>
        <name>Fe</name>
        <dbReference type="ChEBI" id="CHEBI:18248"/>
    </ligandPart>
</feature>
<dbReference type="InterPro" id="IPR036150">
    <property type="entry name" value="Cyt_b/b6_C_sf"/>
</dbReference>
<evidence type="ECO:0000256" key="9">
    <source>
        <dbReference type="ARBA" id="ARBA00022723"/>
    </source>
</evidence>
<dbReference type="GO" id="GO:0046872">
    <property type="term" value="F:metal ion binding"/>
    <property type="evidence" value="ECO:0007669"/>
    <property type="project" value="UniProtKB-KW"/>
</dbReference>
<dbReference type="PIRSF" id="PIRSF038885">
    <property type="entry name" value="COB"/>
    <property type="match status" value="1"/>
</dbReference>
<keyword evidence="9 15" id="KW-0479">Metal-binding</keyword>
<dbReference type="InterPro" id="IPR016174">
    <property type="entry name" value="Di-haem_cyt_TM"/>
</dbReference>
<dbReference type="SUPFAM" id="SSF81648">
    <property type="entry name" value="a domain/subunit of cytochrome bc1 complex (Ubiquinol-cytochrome c reductase)"/>
    <property type="match status" value="1"/>
</dbReference>
<dbReference type="InterPro" id="IPR030689">
    <property type="entry name" value="Cytochrome_b"/>
</dbReference>
<feature type="transmembrane region" description="Helical" evidence="17">
    <location>
        <begin position="345"/>
        <end position="364"/>
    </location>
</feature>
<keyword evidence="6 15" id="KW-0349">Heme</keyword>
<dbReference type="InterPro" id="IPR005797">
    <property type="entry name" value="Cyt_b/b6_N"/>
</dbReference>
<evidence type="ECO:0000256" key="12">
    <source>
        <dbReference type="ARBA" id="ARBA00023004"/>
    </source>
</evidence>
<dbReference type="EMBL" id="JACHNZ010000026">
    <property type="protein sequence ID" value="MBB4632713.1"/>
    <property type="molecule type" value="Genomic_DNA"/>
</dbReference>
<evidence type="ECO:0000256" key="13">
    <source>
        <dbReference type="ARBA" id="ARBA00023136"/>
    </source>
</evidence>
<evidence type="ECO:0000256" key="15">
    <source>
        <dbReference type="PIRSR" id="PIRSR038885-2"/>
    </source>
</evidence>
<evidence type="ECO:0000259" key="18">
    <source>
        <dbReference type="PROSITE" id="PS51002"/>
    </source>
</evidence>
<organism evidence="20 21">
    <name type="scientific">Sphingosinicella soli</name>
    <dbReference type="NCBI Taxonomy" id="333708"/>
    <lineage>
        <taxon>Bacteria</taxon>
        <taxon>Pseudomonadati</taxon>
        <taxon>Pseudomonadota</taxon>
        <taxon>Alphaproteobacteria</taxon>
        <taxon>Sphingomonadales</taxon>
        <taxon>Sphingosinicellaceae</taxon>
        <taxon>Sphingosinicella</taxon>
    </lineage>
</organism>
<feature type="transmembrane region" description="Helical" evidence="17">
    <location>
        <begin position="130"/>
        <end position="151"/>
    </location>
</feature>
<dbReference type="Gene3D" id="1.20.810.10">
    <property type="entry name" value="Cytochrome Bc1 Complex, Chain C"/>
    <property type="match status" value="1"/>
</dbReference>
<dbReference type="Proteomes" id="UP000566324">
    <property type="component" value="Unassembled WGS sequence"/>
</dbReference>
<feature type="transmembrane region" description="Helical" evidence="17">
    <location>
        <begin position="45"/>
        <end position="73"/>
    </location>
</feature>
<dbReference type="GO" id="GO:0022904">
    <property type="term" value="P:respiratory electron transport chain"/>
    <property type="evidence" value="ECO:0007669"/>
    <property type="project" value="InterPro"/>
</dbReference>
<evidence type="ECO:0000256" key="7">
    <source>
        <dbReference type="ARBA" id="ARBA00022660"/>
    </source>
</evidence>
<feature type="binding site" evidence="14">
    <location>
        <position position="219"/>
    </location>
    <ligand>
        <name>a ubiquinone</name>
        <dbReference type="ChEBI" id="CHEBI:16389"/>
    </ligand>
</feature>
<comment type="subcellular location">
    <subcellularLocation>
        <location evidence="2">Membrane</location>
        <topology evidence="2">Multi-pass membrane protein</topology>
    </subcellularLocation>
</comment>
<keyword evidence="7 16" id="KW-0679">Respiratory chain</keyword>
<comment type="cofactor">
    <cofactor evidence="15">
        <name>heme</name>
        <dbReference type="ChEBI" id="CHEBI:30413"/>
    </cofactor>
    <text evidence="15">Binds 2 heme groups non-covalently.</text>
</comment>
<dbReference type="PROSITE" id="PS51002">
    <property type="entry name" value="CYTB_NTER"/>
    <property type="match status" value="1"/>
</dbReference>
<evidence type="ECO:0000313" key="20">
    <source>
        <dbReference type="EMBL" id="MBB4632713.1"/>
    </source>
</evidence>
<reference evidence="20 21" key="1">
    <citation type="submission" date="2020-08" db="EMBL/GenBank/DDBJ databases">
        <title>Genomic Encyclopedia of Type Strains, Phase IV (KMG-IV): sequencing the most valuable type-strain genomes for metagenomic binning, comparative biology and taxonomic classification.</title>
        <authorList>
            <person name="Goeker M."/>
        </authorList>
    </citation>
    <scope>NUCLEOTIDE SEQUENCE [LARGE SCALE GENOMIC DNA]</scope>
    <source>
        <strain evidence="20 21">DSM 17328</strain>
    </source>
</reference>
<accession>A0A7W7B2A5</accession>
<keyword evidence="13 17" id="KW-0472">Membrane</keyword>
<proteinExistence type="inferred from homology"/>
<evidence type="ECO:0000256" key="2">
    <source>
        <dbReference type="ARBA" id="ARBA00004141"/>
    </source>
</evidence>
<evidence type="ECO:0000256" key="8">
    <source>
        <dbReference type="ARBA" id="ARBA00022692"/>
    </source>
</evidence>
<keyword evidence="10 16" id="KW-0249">Electron transport</keyword>
<keyword evidence="21" id="KW-1185">Reference proteome</keyword>
<comment type="caution">
    <text evidence="20">The sequence shown here is derived from an EMBL/GenBank/DDBJ whole genome shotgun (WGS) entry which is preliminary data.</text>
</comment>
<comment type="cofactor">
    <cofactor evidence="16">
        <name>heme b</name>
        <dbReference type="ChEBI" id="CHEBI:60344"/>
    </cofactor>
    <text evidence="16">Binds 2 heme groups non-covalently.</text>
</comment>
<dbReference type="GO" id="GO:0045275">
    <property type="term" value="C:respiratory chain complex III"/>
    <property type="evidence" value="ECO:0007669"/>
    <property type="project" value="InterPro"/>
</dbReference>
<keyword evidence="5 16" id="KW-0813">Transport</keyword>
<evidence type="ECO:0000256" key="14">
    <source>
        <dbReference type="PIRSR" id="PIRSR038885-1"/>
    </source>
</evidence>
<dbReference type="RefSeq" id="WP_184069669.1">
    <property type="nucleotide sequence ID" value="NZ_JACHNZ010000026.1"/>
</dbReference>
<dbReference type="FunFam" id="1.20.810.10:FF:000004">
    <property type="entry name" value="Cytochrome b"/>
    <property type="match status" value="1"/>
</dbReference>
<feature type="transmembrane region" description="Helical" evidence="17">
    <location>
        <begin position="93"/>
        <end position="118"/>
    </location>
</feature>
<feature type="domain" description="Cytochrome b/b6 C-terminal region profile" evidence="19">
    <location>
        <begin position="230"/>
        <end position="406"/>
    </location>
</feature>
<feature type="transmembrane region" description="Helical" evidence="17">
    <location>
        <begin position="315"/>
        <end position="333"/>
    </location>
</feature>
<dbReference type="PANTHER" id="PTHR19271:SF16">
    <property type="entry name" value="CYTOCHROME B"/>
    <property type="match status" value="1"/>
</dbReference>
<dbReference type="InterPro" id="IPR048259">
    <property type="entry name" value="Cytochrome_b_N_euk/bac"/>
</dbReference>
<evidence type="ECO:0000256" key="6">
    <source>
        <dbReference type="ARBA" id="ARBA00022617"/>
    </source>
</evidence>
<dbReference type="CDD" id="cd00290">
    <property type="entry name" value="cytochrome_b_C"/>
    <property type="match status" value="1"/>
</dbReference>
<feature type="transmembrane region" description="Helical" evidence="17">
    <location>
        <begin position="196"/>
        <end position="216"/>
    </location>
</feature>
<dbReference type="Pfam" id="PF00033">
    <property type="entry name" value="Cytochrome_B"/>
    <property type="match status" value="1"/>
</dbReference>
<dbReference type="GO" id="GO:0008121">
    <property type="term" value="F:quinol-cytochrome-c reductase activity"/>
    <property type="evidence" value="ECO:0007669"/>
    <property type="project" value="InterPro"/>
</dbReference>
<dbReference type="PROSITE" id="PS51003">
    <property type="entry name" value="CYTB_CTER"/>
    <property type="match status" value="1"/>
</dbReference>
<evidence type="ECO:0000259" key="19">
    <source>
        <dbReference type="PROSITE" id="PS51003"/>
    </source>
</evidence>
<dbReference type="GO" id="GO:0016491">
    <property type="term" value="F:oxidoreductase activity"/>
    <property type="evidence" value="ECO:0007669"/>
    <property type="project" value="InterPro"/>
</dbReference>
<dbReference type="InterPro" id="IPR048260">
    <property type="entry name" value="Cytochrome_b_C_euk/bac"/>
</dbReference>
<evidence type="ECO:0000313" key="21">
    <source>
        <dbReference type="Proteomes" id="UP000566324"/>
    </source>
</evidence>
<dbReference type="SUPFAM" id="SSF81342">
    <property type="entry name" value="Transmembrane di-heme cytochromes"/>
    <property type="match status" value="1"/>
</dbReference>
<feature type="transmembrane region" description="Helical" evidence="17">
    <location>
        <begin position="376"/>
        <end position="395"/>
    </location>
</feature>
<feature type="transmembrane region" description="Helical" evidence="17">
    <location>
        <begin position="157"/>
        <end position="184"/>
    </location>
</feature>
<evidence type="ECO:0000256" key="5">
    <source>
        <dbReference type="ARBA" id="ARBA00022448"/>
    </source>
</evidence>
<feature type="transmembrane region" description="Helical" evidence="17">
    <location>
        <begin position="249"/>
        <end position="271"/>
    </location>
</feature>
<evidence type="ECO:0000256" key="1">
    <source>
        <dbReference type="ARBA" id="ARBA00002444"/>
    </source>
</evidence>
<evidence type="ECO:0000256" key="17">
    <source>
        <dbReference type="SAM" id="Phobius"/>
    </source>
</evidence>
<evidence type="ECO:0000256" key="16">
    <source>
        <dbReference type="RuleBase" id="RU003385"/>
    </source>
</evidence>
<dbReference type="CDD" id="cd00284">
    <property type="entry name" value="Cytochrome_b_N"/>
    <property type="match status" value="1"/>
</dbReference>
<evidence type="ECO:0000256" key="4">
    <source>
        <dbReference type="ARBA" id="ARBA00013531"/>
    </source>
</evidence>
<evidence type="ECO:0000256" key="3">
    <source>
        <dbReference type="ARBA" id="ARBA00011649"/>
    </source>
</evidence>
<keyword evidence="12 15" id="KW-0408">Iron</keyword>
<dbReference type="InterPro" id="IPR027387">
    <property type="entry name" value="Cytb/b6-like_sf"/>
</dbReference>
<keyword evidence="8 16" id="KW-0812">Transmembrane</keyword>
<feature type="binding site" description="axial binding residue" evidence="15">
    <location>
        <position position="113"/>
    </location>
    <ligand>
        <name>heme b</name>
        <dbReference type="ChEBI" id="CHEBI:60344"/>
        <label>b566</label>
    </ligand>
    <ligandPart>
        <name>Fe</name>
        <dbReference type="ChEBI" id="CHEBI:18248"/>
    </ligandPart>
</feature>
<dbReference type="PANTHER" id="PTHR19271">
    <property type="entry name" value="CYTOCHROME B"/>
    <property type="match status" value="1"/>
</dbReference>
<dbReference type="AlphaFoldDB" id="A0A7W7B2A5"/>
<name>A0A7W7B2A5_9SPHN</name>
<dbReference type="Pfam" id="PF00032">
    <property type="entry name" value="Cytochrom_B_C"/>
    <property type="match status" value="1"/>
</dbReference>